<name>A0A915EUK0_9BILA</name>
<keyword evidence="1" id="KW-1185">Reference proteome</keyword>
<sequence>MGLALLKQGGSLYSLHKSSTRKFLLNKSKSEWLRVCALAEVKAQLRWDLTKTYRHQKMQSVNIDVDLFRFVKA</sequence>
<dbReference type="Proteomes" id="UP000887574">
    <property type="component" value="Unplaced"/>
</dbReference>
<dbReference type="WBParaSite" id="jg9671">
    <property type="protein sequence ID" value="jg9671"/>
    <property type="gene ID" value="jg9671"/>
</dbReference>
<proteinExistence type="predicted"/>
<organism evidence="1 2">
    <name type="scientific">Ditylenchus dipsaci</name>
    <dbReference type="NCBI Taxonomy" id="166011"/>
    <lineage>
        <taxon>Eukaryota</taxon>
        <taxon>Metazoa</taxon>
        <taxon>Ecdysozoa</taxon>
        <taxon>Nematoda</taxon>
        <taxon>Chromadorea</taxon>
        <taxon>Rhabditida</taxon>
        <taxon>Tylenchina</taxon>
        <taxon>Tylenchomorpha</taxon>
        <taxon>Sphaerularioidea</taxon>
        <taxon>Anguinidae</taxon>
        <taxon>Anguininae</taxon>
        <taxon>Ditylenchus</taxon>
    </lineage>
</organism>
<reference evidence="2" key="1">
    <citation type="submission" date="2022-11" db="UniProtKB">
        <authorList>
            <consortium name="WormBaseParasite"/>
        </authorList>
    </citation>
    <scope>IDENTIFICATION</scope>
</reference>
<protein>
    <submittedName>
        <fullName evidence="2">Uncharacterized protein</fullName>
    </submittedName>
</protein>
<evidence type="ECO:0000313" key="1">
    <source>
        <dbReference type="Proteomes" id="UP000887574"/>
    </source>
</evidence>
<dbReference type="Gene3D" id="3.40.50.150">
    <property type="entry name" value="Vaccinia Virus protein VP39"/>
    <property type="match status" value="1"/>
</dbReference>
<evidence type="ECO:0000313" key="2">
    <source>
        <dbReference type="WBParaSite" id="jg9671"/>
    </source>
</evidence>
<accession>A0A915EUK0</accession>
<dbReference type="InterPro" id="IPR029063">
    <property type="entry name" value="SAM-dependent_MTases_sf"/>
</dbReference>
<dbReference type="AlphaFoldDB" id="A0A915EUK0"/>